<dbReference type="OMA" id="DVPYIPR"/>
<feature type="compositionally biased region" description="Acidic residues" evidence="1">
    <location>
        <begin position="125"/>
        <end position="136"/>
    </location>
</feature>
<evidence type="ECO:0000313" key="3">
    <source>
        <dbReference type="Proteomes" id="UP000054516"/>
    </source>
</evidence>
<dbReference type="AlphaFoldDB" id="A0A1S7UJU5"/>
<reference evidence="2" key="1">
    <citation type="submission" date="2016-03" db="EMBL/GenBank/DDBJ databases">
        <title>Draft genome sequence of Rosellinia necatrix.</title>
        <authorList>
            <person name="Kanematsu S."/>
        </authorList>
    </citation>
    <scope>NUCLEOTIDE SEQUENCE [LARGE SCALE GENOMIC DNA]</scope>
    <source>
        <strain evidence="2">W97</strain>
    </source>
</reference>
<feature type="region of interest" description="Disordered" evidence="1">
    <location>
        <begin position="25"/>
        <end position="137"/>
    </location>
</feature>
<proteinExistence type="predicted"/>
<accession>A0A1S7UJU5</accession>
<dbReference type="EMBL" id="DF977447">
    <property type="protein sequence ID" value="GAP83515.1"/>
    <property type="molecule type" value="Genomic_DNA"/>
</dbReference>
<evidence type="ECO:0000256" key="1">
    <source>
        <dbReference type="SAM" id="MobiDB-lite"/>
    </source>
</evidence>
<sequence>MTQRDLHIGPCYCRTGRKRYAIRSSDPIPWESSWNNPLPPGASPGVSADHDLESILGPSSDAYSSDWDMSDDQGDQGDHNDQIDQDNQDGDWYGPHGEGDGDDDDLDDQAGFNDDAPTPETASETSEEASDPEDEINGYKVPRISTYRLNLTVLSQRYNIYAAAFKSAIHIFRVRSCVDHTVPGRPDLVLLPPITKESITVGGYLDLCLPHQPNHFIVGDLGDEEILLLSYDDGDVIAYYSSHIEHALVRLESGNLPNKPAPVMPFFHQNVGKSAWGLAVHKKSRLIAVGNNKHEVHVFAFALTSANPVSYLEDAEPLPGDNLFQPIRRSLDGKVIELSLSEPFGRLIQPELDILEKDSSHRPLLLQRRHNCHFIMETLDKGSNIPSVAFGSGADGEATEVLAVDISGKLWVFSIWSYTPSWFIEGLHRIHYKTVAERTPHFTIQHEIPRGWGVLVLPESSFLSTTTFRDSLGLDPAEAVYVNHAQYGHYIGICKAVEYIKNNSTRHPWVRNNRAQQFDLAPHWQNELPRDWYDPKVDHSKDWNSVQDEAADESQGRVPPNKRKKKCRKALEDGAKAKLRLADGSSVMRMYGVDIELLGGDLDNIGIMFKNAIYQKKPPRARMPRIPFQPERLTNVLHVPELFLVVAGSLCGRVALITLTRPSSPHYSFQRSFKVEAILPKTTDEDRRLRPICPLLGVAVGPIPSVWGSNAPENCPLDERRYRIMLHYYDHRILSYEVYRNTLTEELLVN</sequence>
<protein>
    <submittedName>
        <fullName evidence="2">Putative pyridine nucleotide-disulfide oxidoreductase family protein</fullName>
    </submittedName>
</protein>
<dbReference type="STRING" id="77044.A0A1S7UJU5"/>
<dbReference type="OrthoDB" id="5591786at2759"/>
<feature type="compositionally biased region" description="Low complexity" evidence="1">
    <location>
        <begin position="109"/>
        <end position="124"/>
    </location>
</feature>
<name>A0A1S7UJU5_ROSNE</name>
<keyword evidence="3" id="KW-1185">Reference proteome</keyword>
<dbReference type="Proteomes" id="UP000054516">
    <property type="component" value="Unassembled WGS sequence"/>
</dbReference>
<evidence type="ECO:0000313" key="2">
    <source>
        <dbReference type="EMBL" id="GAP83515.1"/>
    </source>
</evidence>
<organism evidence="2">
    <name type="scientific">Rosellinia necatrix</name>
    <name type="common">White root-rot fungus</name>
    <dbReference type="NCBI Taxonomy" id="77044"/>
    <lineage>
        <taxon>Eukaryota</taxon>
        <taxon>Fungi</taxon>
        <taxon>Dikarya</taxon>
        <taxon>Ascomycota</taxon>
        <taxon>Pezizomycotina</taxon>
        <taxon>Sordariomycetes</taxon>
        <taxon>Xylariomycetidae</taxon>
        <taxon>Xylariales</taxon>
        <taxon>Xylariaceae</taxon>
        <taxon>Rosellinia</taxon>
    </lineage>
</organism>
<gene>
    <name evidence="2" type="ORF">SAMD00023353_0201150</name>
</gene>